<keyword evidence="2" id="KW-0238">DNA-binding</keyword>
<dbReference type="SMART" id="SM00100">
    <property type="entry name" value="cNMP"/>
    <property type="match status" value="1"/>
</dbReference>
<dbReference type="Pfam" id="PF00027">
    <property type="entry name" value="cNMP_binding"/>
    <property type="match status" value="1"/>
</dbReference>
<name>A0AAP6JCN0_9GAMM</name>
<dbReference type="InterPro" id="IPR018490">
    <property type="entry name" value="cNMP-bd_dom_sf"/>
</dbReference>
<dbReference type="InterPro" id="IPR050397">
    <property type="entry name" value="Env_Response_Regulators"/>
</dbReference>
<dbReference type="InterPro" id="IPR000595">
    <property type="entry name" value="cNMP-bd_dom"/>
</dbReference>
<dbReference type="PANTHER" id="PTHR24567">
    <property type="entry name" value="CRP FAMILY TRANSCRIPTIONAL REGULATORY PROTEIN"/>
    <property type="match status" value="1"/>
</dbReference>
<keyword evidence="1" id="KW-0805">Transcription regulation</keyword>
<dbReference type="SMART" id="SM00419">
    <property type="entry name" value="HTH_CRP"/>
    <property type="match status" value="1"/>
</dbReference>
<dbReference type="Pfam" id="PF13545">
    <property type="entry name" value="HTH_Crp_2"/>
    <property type="match status" value="1"/>
</dbReference>
<dbReference type="SUPFAM" id="SSF46785">
    <property type="entry name" value="Winged helix' DNA-binding domain"/>
    <property type="match status" value="1"/>
</dbReference>
<organism evidence="6 7">
    <name type="scientific">Natronospira elongata</name>
    <dbReference type="NCBI Taxonomy" id="3110268"/>
    <lineage>
        <taxon>Bacteria</taxon>
        <taxon>Pseudomonadati</taxon>
        <taxon>Pseudomonadota</taxon>
        <taxon>Gammaproteobacteria</taxon>
        <taxon>Natronospirales</taxon>
        <taxon>Natronospiraceae</taxon>
        <taxon>Natronospira</taxon>
    </lineage>
</organism>
<dbReference type="Proteomes" id="UP001302316">
    <property type="component" value="Unassembled WGS sequence"/>
</dbReference>
<proteinExistence type="predicted"/>
<dbReference type="InterPro" id="IPR012318">
    <property type="entry name" value="HTH_CRP"/>
</dbReference>
<feature type="domain" description="Cyclic nucleotide-binding" evidence="4">
    <location>
        <begin position="14"/>
        <end position="117"/>
    </location>
</feature>
<keyword evidence="3" id="KW-0804">Transcription</keyword>
<evidence type="ECO:0000256" key="3">
    <source>
        <dbReference type="ARBA" id="ARBA00023163"/>
    </source>
</evidence>
<reference evidence="6 7" key="1">
    <citation type="submission" date="2023-12" db="EMBL/GenBank/DDBJ databases">
        <title>Whole-genome sequencing of halo(alkali)philic microorganisms from hypersaline lakes.</title>
        <authorList>
            <person name="Sorokin D.Y."/>
            <person name="Merkel A.Y."/>
            <person name="Messina E."/>
            <person name="Yakimov M."/>
        </authorList>
    </citation>
    <scope>NUCLEOTIDE SEQUENCE [LARGE SCALE GENOMIC DNA]</scope>
    <source>
        <strain evidence="6 7">AB-CW1</strain>
    </source>
</reference>
<evidence type="ECO:0000256" key="2">
    <source>
        <dbReference type="ARBA" id="ARBA00023125"/>
    </source>
</evidence>
<dbReference type="PANTHER" id="PTHR24567:SF26">
    <property type="entry name" value="REGULATORY PROTEIN YEIL"/>
    <property type="match status" value="1"/>
</dbReference>
<dbReference type="GO" id="GO:0003700">
    <property type="term" value="F:DNA-binding transcription factor activity"/>
    <property type="evidence" value="ECO:0007669"/>
    <property type="project" value="TreeGrafter"/>
</dbReference>
<dbReference type="InterPro" id="IPR036388">
    <property type="entry name" value="WH-like_DNA-bd_sf"/>
</dbReference>
<dbReference type="CDD" id="cd00038">
    <property type="entry name" value="CAP_ED"/>
    <property type="match status" value="1"/>
</dbReference>
<sequence length="228" mass="25885">MQKADLEQLEKNPVLGPLPESARNELLEDSLELELPAGTTLFRQGEDARFLSIVLEGRVALVGSSDHKDETVVEFFQTDDVFIIPAVILELPFLMSAKTVEDSRILMIPANRFREVMEREQSLSLAVARELGRHWRLMIRQVKDLKLRSAPQRLGSYLLSLADTDRKHDEIELPEQRGMLARRLGMTPENLSRAFSRLQSSGVQSRGRLIVLSDIPALREFCAYDDLT</sequence>
<dbReference type="EMBL" id="JAYGII010000002">
    <property type="protein sequence ID" value="MEA5444453.1"/>
    <property type="molecule type" value="Genomic_DNA"/>
</dbReference>
<evidence type="ECO:0000259" key="4">
    <source>
        <dbReference type="PROSITE" id="PS50042"/>
    </source>
</evidence>
<comment type="caution">
    <text evidence="6">The sequence shown here is derived from an EMBL/GenBank/DDBJ whole genome shotgun (WGS) entry which is preliminary data.</text>
</comment>
<dbReference type="InterPro" id="IPR036390">
    <property type="entry name" value="WH_DNA-bd_sf"/>
</dbReference>
<evidence type="ECO:0000313" key="6">
    <source>
        <dbReference type="EMBL" id="MEA5444453.1"/>
    </source>
</evidence>
<dbReference type="RefSeq" id="WP_346049668.1">
    <property type="nucleotide sequence ID" value="NZ_JAYGII010000002.1"/>
</dbReference>
<accession>A0AAP6JCN0</accession>
<dbReference type="InterPro" id="IPR014710">
    <property type="entry name" value="RmlC-like_jellyroll"/>
</dbReference>
<dbReference type="GO" id="GO:0003677">
    <property type="term" value="F:DNA binding"/>
    <property type="evidence" value="ECO:0007669"/>
    <property type="project" value="UniProtKB-KW"/>
</dbReference>
<protein>
    <submittedName>
        <fullName evidence="6">Cyclic nucleotide-binding domain-containing protein</fullName>
    </submittedName>
</protein>
<keyword evidence="7" id="KW-1185">Reference proteome</keyword>
<gene>
    <name evidence="6" type="ORF">VCB98_01295</name>
</gene>
<dbReference type="Gene3D" id="2.60.120.10">
    <property type="entry name" value="Jelly Rolls"/>
    <property type="match status" value="1"/>
</dbReference>
<dbReference type="AlphaFoldDB" id="A0AAP6JCN0"/>
<evidence type="ECO:0000313" key="7">
    <source>
        <dbReference type="Proteomes" id="UP001302316"/>
    </source>
</evidence>
<dbReference type="SUPFAM" id="SSF51206">
    <property type="entry name" value="cAMP-binding domain-like"/>
    <property type="match status" value="1"/>
</dbReference>
<feature type="domain" description="HTH crp-type" evidence="5">
    <location>
        <begin position="148"/>
        <end position="216"/>
    </location>
</feature>
<dbReference type="PROSITE" id="PS50042">
    <property type="entry name" value="CNMP_BINDING_3"/>
    <property type="match status" value="1"/>
</dbReference>
<evidence type="ECO:0000256" key="1">
    <source>
        <dbReference type="ARBA" id="ARBA00023015"/>
    </source>
</evidence>
<dbReference type="GO" id="GO:0005829">
    <property type="term" value="C:cytosol"/>
    <property type="evidence" value="ECO:0007669"/>
    <property type="project" value="TreeGrafter"/>
</dbReference>
<dbReference type="Gene3D" id="1.10.10.10">
    <property type="entry name" value="Winged helix-like DNA-binding domain superfamily/Winged helix DNA-binding domain"/>
    <property type="match status" value="1"/>
</dbReference>
<evidence type="ECO:0000259" key="5">
    <source>
        <dbReference type="PROSITE" id="PS51063"/>
    </source>
</evidence>
<dbReference type="PROSITE" id="PS51063">
    <property type="entry name" value="HTH_CRP_2"/>
    <property type="match status" value="1"/>
</dbReference>